<dbReference type="PANTHER" id="PTHR47696">
    <property type="entry name" value="THAP DOMAIN-CONTAINING PROTEIN 2"/>
    <property type="match status" value="1"/>
</dbReference>
<name>A0A7J5ZHB2_DISMA</name>
<dbReference type="AlphaFoldDB" id="A0A7J5ZHB2"/>
<dbReference type="SMART" id="SM00692">
    <property type="entry name" value="DM3"/>
    <property type="match status" value="1"/>
</dbReference>
<dbReference type="EMBL" id="JAAKFY010000002">
    <property type="protein sequence ID" value="KAF3859788.1"/>
    <property type="molecule type" value="Genomic_DNA"/>
</dbReference>
<sequence length="329" mass="38451">MEWRAERKGKSKQEKTWRGGKMGREKEKREKERRREHDHWHCRLFQGSLRSPEVLRTCLDCKAWWQQRLGQKLKEMLEDLLVFLIVRKTSYDVGNTGLWKENLGRVQILDFQAGLSMPKKDDGRPWTSRSLFTKAEKEETQLPMKCSARPKMYRFPKDKDMRKKWEVALRREGFTASESSVICSEHFKQDEFDRTGQIDSEMVLFPPSSASRFTSKDYVLPASPTALKARLNEALARVESLERERKNAMAREKRAKTTVRSLLGDLREKNLINEELKERLDFYSGGCVSVDGKPGLNKMMLDMLERRCQEDQATYGCVALMLDAMAIRK</sequence>
<dbReference type="Pfam" id="PF05485">
    <property type="entry name" value="THAP"/>
    <property type="match status" value="1"/>
</dbReference>
<feature type="non-terminal residue" evidence="9">
    <location>
        <position position="329"/>
    </location>
</feature>
<reference evidence="9 10" key="1">
    <citation type="submission" date="2020-03" db="EMBL/GenBank/DDBJ databases">
        <title>Dissostichus mawsoni Genome sequencing and assembly.</title>
        <authorList>
            <person name="Park H."/>
        </authorList>
    </citation>
    <scope>NUCLEOTIDE SEQUENCE [LARGE SCALE GENOMIC DNA]</scope>
    <source>
        <strain evidence="9">DM0001</strain>
        <tissue evidence="9">Muscle</tissue>
    </source>
</reference>
<keyword evidence="6" id="KW-0175">Coiled coil</keyword>
<dbReference type="OrthoDB" id="7312725at2759"/>
<gene>
    <name evidence="9" type="ORF">F7725_000043</name>
</gene>
<keyword evidence="2 5" id="KW-0863">Zinc-finger</keyword>
<evidence type="ECO:0000259" key="8">
    <source>
        <dbReference type="PROSITE" id="PS50950"/>
    </source>
</evidence>
<evidence type="ECO:0000256" key="6">
    <source>
        <dbReference type="SAM" id="Coils"/>
    </source>
</evidence>
<evidence type="ECO:0000256" key="3">
    <source>
        <dbReference type="ARBA" id="ARBA00022833"/>
    </source>
</evidence>
<accession>A0A7J5ZHB2</accession>
<dbReference type="InterPro" id="IPR038441">
    <property type="entry name" value="THAP_Znf_sf"/>
</dbReference>
<dbReference type="PANTHER" id="PTHR47696:SF2">
    <property type="entry name" value="PROVISIONAL ORTHOLOG OF THAP DOMAIN CONTAINING 1"/>
    <property type="match status" value="1"/>
</dbReference>
<dbReference type="SMART" id="SM00980">
    <property type="entry name" value="THAP"/>
    <property type="match status" value="1"/>
</dbReference>
<feature type="domain" description="THAP-type" evidence="8">
    <location>
        <begin position="124"/>
        <end position="213"/>
    </location>
</feature>
<evidence type="ECO:0000313" key="10">
    <source>
        <dbReference type="Proteomes" id="UP000518266"/>
    </source>
</evidence>
<dbReference type="InterPro" id="IPR006612">
    <property type="entry name" value="THAP_Znf"/>
</dbReference>
<organism evidence="9 10">
    <name type="scientific">Dissostichus mawsoni</name>
    <name type="common">Antarctic cod</name>
    <dbReference type="NCBI Taxonomy" id="36200"/>
    <lineage>
        <taxon>Eukaryota</taxon>
        <taxon>Metazoa</taxon>
        <taxon>Chordata</taxon>
        <taxon>Craniata</taxon>
        <taxon>Vertebrata</taxon>
        <taxon>Euteleostomi</taxon>
        <taxon>Actinopterygii</taxon>
        <taxon>Neopterygii</taxon>
        <taxon>Teleostei</taxon>
        <taxon>Neoteleostei</taxon>
        <taxon>Acanthomorphata</taxon>
        <taxon>Eupercaria</taxon>
        <taxon>Perciformes</taxon>
        <taxon>Notothenioidei</taxon>
        <taxon>Nototheniidae</taxon>
        <taxon>Dissostichus</taxon>
    </lineage>
</organism>
<keyword evidence="4 5" id="KW-0238">DNA-binding</keyword>
<dbReference type="Proteomes" id="UP000518266">
    <property type="component" value="Unassembled WGS sequence"/>
</dbReference>
<protein>
    <recommendedName>
        <fullName evidence="8">THAP-type domain-containing protein</fullName>
    </recommendedName>
</protein>
<dbReference type="Gene3D" id="6.20.210.20">
    <property type="entry name" value="THAP domain"/>
    <property type="match status" value="1"/>
</dbReference>
<feature type="region of interest" description="Disordered" evidence="7">
    <location>
        <begin position="1"/>
        <end position="33"/>
    </location>
</feature>
<evidence type="ECO:0000256" key="5">
    <source>
        <dbReference type="PROSITE-ProRule" id="PRU00309"/>
    </source>
</evidence>
<dbReference type="GO" id="GO:0008270">
    <property type="term" value="F:zinc ion binding"/>
    <property type="evidence" value="ECO:0007669"/>
    <property type="project" value="UniProtKB-KW"/>
</dbReference>
<evidence type="ECO:0000256" key="2">
    <source>
        <dbReference type="ARBA" id="ARBA00022771"/>
    </source>
</evidence>
<proteinExistence type="predicted"/>
<dbReference type="GO" id="GO:0003677">
    <property type="term" value="F:DNA binding"/>
    <property type="evidence" value="ECO:0007669"/>
    <property type="project" value="UniProtKB-UniRule"/>
</dbReference>
<dbReference type="InterPro" id="IPR026521">
    <property type="entry name" value="THAP2"/>
</dbReference>
<keyword evidence="10" id="KW-1185">Reference proteome</keyword>
<keyword evidence="3" id="KW-0862">Zinc</keyword>
<evidence type="ECO:0000256" key="1">
    <source>
        <dbReference type="ARBA" id="ARBA00022723"/>
    </source>
</evidence>
<keyword evidence="1" id="KW-0479">Metal-binding</keyword>
<evidence type="ECO:0000256" key="7">
    <source>
        <dbReference type="SAM" id="MobiDB-lite"/>
    </source>
</evidence>
<dbReference type="SUPFAM" id="SSF57716">
    <property type="entry name" value="Glucocorticoid receptor-like (DNA-binding domain)"/>
    <property type="match status" value="1"/>
</dbReference>
<evidence type="ECO:0000256" key="4">
    <source>
        <dbReference type="ARBA" id="ARBA00023125"/>
    </source>
</evidence>
<dbReference type="PROSITE" id="PS50950">
    <property type="entry name" value="ZF_THAP"/>
    <property type="match status" value="1"/>
</dbReference>
<comment type="caution">
    <text evidence="9">The sequence shown here is derived from an EMBL/GenBank/DDBJ whole genome shotgun (WGS) entry which is preliminary data.</text>
</comment>
<evidence type="ECO:0000313" key="9">
    <source>
        <dbReference type="EMBL" id="KAF3859788.1"/>
    </source>
</evidence>
<feature type="coiled-coil region" evidence="6">
    <location>
        <begin position="231"/>
        <end position="258"/>
    </location>
</feature>